<dbReference type="STRING" id="62062.ENSHHUP00000006247"/>
<dbReference type="Ensembl" id="ENSHHUT00000006433.1">
    <property type="protein sequence ID" value="ENSHHUP00000006247.1"/>
    <property type="gene ID" value="ENSHHUG00000003858.1"/>
</dbReference>
<evidence type="ECO:0000313" key="3">
    <source>
        <dbReference type="Proteomes" id="UP000314982"/>
    </source>
</evidence>
<dbReference type="GO" id="GO:0036435">
    <property type="term" value="F:K48-linked polyubiquitin modification-dependent protein binding"/>
    <property type="evidence" value="ECO:0007669"/>
    <property type="project" value="TreeGrafter"/>
</dbReference>
<dbReference type="GO" id="GO:0071797">
    <property type="term" value="C:LUBAC complex"/>
    <property type="evidence" value="ECO:0007669"/>
    <property type="project" value="InterPro"/>
</dbReference>
<keyword evidence="3" id="KW-1185">Reference proteome</keyword>
<dbReference type="GO" id="GO:0097039">
    <property type="term" value="P:protein linear polyubiquitination"/>
    <property type="evidence" value="ECO:0007669"/>
    <property type="project" value="TreeGrafter"/>
</dbReference>
<dbReference type="PANTHER" id="PTHR16004:SF5">
    <property type="entry name" value="E3 UBIQUITIN-PROTEIN LIGASE RNF31"/>
    <property type="match status" value="1"/>
</dbReference>
<accession>A0A4W5JRH3</accession>
<dbReference type="AlphaFoldDB" id="A0A4W5JRH3"/>
<dbReference type="GeneTree" id="ENSGT00530000064112"/>
<evidence type="ECO:0000313" key="2">
    <source>
        <dbReference type="Ensembl" id="ENSHHUP00000006247.1"/>
    </source>
</evidence>
<dbReference type="Pfam" id="PF18091">
    <property type="entry name" value="E3_UbLigase_RBR"/>
    <property type="match status" value="1"/>
</dbReference>
<proteinExistence type="predicted"/>
<reference evidence="2" key="2">
    <citation type="submission" date="2025-08" db="UniProtKB">
        <authorList>
            <consortium name="Ensembl"/>
        </authorList>
    </citation>
    <scope>IDENTIFICATION</scope>
</reference>
<dbReference type="GO" id="GO:0070530">
    <property type="term" value="F:K63-linked polyubiquitin modification-dependent protein binding"/>
    <property type="evidence" value="ECO:0007669"/>
    <property type="project" value="TreeGrafter"/>
</dbReference>
<dbReference type="InterPro" id="IPR026254">
    <property type="entry name" value="RNF31-like"/>
</dbReference>
<protein>
    <recommendedName>
        <fullName evidence="1">RNF31 C-terminal domain-containing protein</fullName>
    </recommendedName>
</protein>
<organism evidence="2 3">
    <name type="scientific">Hucho hucho</name>
    <name type="common">huchen</name>
    <dbReference type="NCBI Taxonomy" id="62062"/>
    <lineage>
        <taxon>Eukaryota</taxon>
        <taxon>Metazoa</taxon>
        <taxon>Chordata</taxon>
        <taxon>Craniata</taxon>
        <taxon>Vertebrata</taxon>
        <taxon>Euteleostomi</taxon>
        <taxon>Actinopterygii</taxon>
        <taxon>Neopterygii</taxon>
        <taxon>Teleostei</taxon>
        <taxon>Protacanthopterygii</taxon>
        <taxon>Salmoniformes</taxon>
        <taxon>Salmonidae</taxon>
        <taxon>Salmoninae</taxon>
        <taxon>Hucho</taxon>
    </lineage>
</organism>
<dbReference type="Proteomes" id="UP000314982">
    <property type="component" value="Unassembled WGS sequence"/>
</dbReference>
<name>A0A4W5JRH3_9TELE</name>
<dbReference type="InterPro" id="IPR041031">
    <property type="entry name" value="RNF31_C"/>
</dbReference>
<sequence length="135" mass="14807">MDCIACSLFDCYLQNKCVEFNTNTPPGTQAGMCGVIEQKDEGGQQTDSACGAQTQPGHAGLCEKHYREYLVSLINGHSIDPAPLFNANEMVLACRRYQVDDARGEMEDDVTYYPRVLEVCFDDPCGGVLGVFPNI</sequence>
<dbReference type="GO" id="GO:0061630">
    <property type="term" value="F:ubiquitin protein ligase activity"/>
    <property type="evidence" value="ECO:0007669"/>
    <property type="project" value="TreeGrafter"/>
</dbReference>
<reference evidence="3" key="1">
    <citation type="submission" date="2018-06" db="EMBL/GenBank/DDBJ databases">
        <title>Genome assembly of Danube salmon.</title>
        <authorList>
            <person name="Macqueen D.J."/>
            <person name="Gundappa M.K."/>
        </authorList>
    </citation>
    <scope>NUCLEOTIDE SEQUENCE [LARGE SCALE GENOMIC DNA]</scope>
</reference>
<dbReference type="PANTHER" id="PTHR16004">
    <property type="entry name" value="RING FINGER PROTEIN 31-RELATED"/>
    <property type="match status" value="1"/>
</dbReference>
<reference evidence="2" key="3">
    <citation type="submission" date="2025-09" db="UniProtKB">
        <authorList>
            <consortium name="Ensembl"/>
        </authorList>
    </citation>
    <scope>IDENTIFICATION</scope>
</reference>
<evidence type="ECO:0000259" key="1">
    <source>
        <dbReference type="Pfam" id="PF18091"/>
    </source>
</evidence>
<feature type="domain" description="RNF31 C-terminal" evidence="1">
    <location>
        <begin position="12"/>
        <end position="96"/>
    </location>
</feature>
<dbReference type="GO" id="GO:1990450">
    <property type="term" value="F:linear polyubiquitin binding"/>
    <property type="evidence" value="ECO:0007669"/>
    <property type="project" value="TreeGrafter"/>
</dbReference>